<accession>A0A165CDR0</accession>
<feature type="region of interest" description="Disordered" evidence="1">
    <location>
        <begin position="135"/>
        <end position="217"/>
    </location>
</feature>
<sequence length="466" mass="48352">MSTSTMHWKTRMRACYEQTRAKTAAIQTVAPEPPPKKLKTVSVQTVPPPTYADSGTQTANRQPQTRDAGVQKYAARRVSAGTQVVKAAGVEMGTQFGGYADVGVNAGYVSAGVGVGLDDEELKYTPSFVDARRTASTTISPVHDTRPALVPSDTQHYDDEEDDMMISPDILPSDSPVPVAPLSLAPQRKDSTSASSATLIDTRSSTRDSSPLAPSPVATAAVAHVKAPAREEVVKPPATRPALAPPIFVPASVTRSAPKPAPSPAAPTKPPPAASSLPSKPAPSSLPSTPASAPTRLPAPVIPSLPLRRSSNSTPTPANVLDAPAPLPPPPPPPPSTIPPPPPPPTSAGIKRPRSPPSTKVTGFVPASTSKSAFDAAAEWTPSKSAFSPATTASKDPFAADPFAALESASASKKANFPMPEEPMDVDADADVMRFGRRSSTRASGSGCSWDPERGTASRNTDYLLL</sequence>
<dbReference type="InParanoid" id="A0A165CDR0"/>
<feature type="region of interest" description="Disordered" evidence="1">
    <location>
        <begin position="438"/>
        <end position="466"/>
    </location>
</feature>
<reference evidence="2 3" key="1">
    <citation type="journal article" date="2016" name="Mol. Biol. Evol.">
        <title>Comparative Genomics of Early-Diverging Mushroom-Forming Fungi Provides Insights into the Origins of Lignocellulose Decay Capabilities.</title>
        <authorList>
            <person name="Nagy L.G."/>
            <person name="Riley R."/>
            <person name="Tritt A."/>
            <person name="Adam C."/>
            <person name="Daum C."/>
            <person name="Floudas D."/>
            <person name="Sun H."/>
            <person name="Yadav J.S."/>
            <person name="Pangilinan J."/>
            <person name="Larsson K.H."/>
            <person name="Matsuura K."/>
            <person name="Barry K."/>
            <person name="Labutti K."/>
            <person name="Kuo R."/>
            <person name="Ohm R.A."/>
            <person name="Bhattacharya S.S."/>
            <person name="Shirouzu T."/>
            <person name="Yoshinaga Y."/>
            <person name="Martin F.M."/>
            <person name="Grigoriev I.V."/>
            <person name="Hibbett D.S."/>
        </authorList>
    </citation>
    <scope>NUCLEOTIDE SEQUENCE [LARGE SCALE GENOMIC DNA]</scope>
    <source>
        <strain evidence="2 3">HHB12029</strain>
    </source>
</reference>
<feature type="compositionally biased region" description="Low complexity" evidence="1">
    <location>
        <begin position="274"/>
        <end position="295"/>
    </location>
</feature>
<name>A0A165CDR0_EXIGL</name>
<feature type="compositionally biased region" description="Polar residues" evidence="1">
    <location>
        <begin position="457"/>
        <end position="466"/>
    </location>
</feature>
<feature type="region of interest" description="Disordered" evidence="1">
    <location>
        <begin position="31"/>
        <end position="68"/>
    </location>
</feature>
<gene>
    <name evidence="2" type="ORF">EXIGLDRAFT_349930</name>
</gene>
<dbReference type="Proteomes" id="UP000077266">
    <property type="component" value="Unassembled WGS sequence"/>
</dbReference>
<feature type="compositionally biased region" description="Polar residues" evidence="1">
    <location>
        <begin position="53"/>
        <end position="65"/>
    </location>
</feature>
<feature type="compositionally biased region" description="Polar residues" evidence="1">
    <location>
        <begin position="357"/>
        <end position="372"/>
    </location>
</feature>
<evidence type="ECO:0000256" key="1">
    <source>
        <dbReference type="SAM" id="MobiDB-lite"/>
    </source>
</evidence>
<keyword evidence="3" id="KW-1185">Reference proteome</keyword>
<evidence type="ECO:0000313" key="3">
    <source>
        <dbReference type="Proteomes" id="UP000077266"/>
    </source>
</evidence>
<dbReference type="AlphaFoldDB" id="A0A165CDR0"/>
<evidence type="ECO:0000313" key="2">
    <source>
        <dbReference type="EMBL" id="KZV82285.1"/>
    </source>
</evidence>
<feature type="region of interest" description="Disordered" evidence="1">
    <location>
        <begin position="254"/>
        <end position="397"/>
    </location>
</feature>
<dbReference type="EMBL" id="KV426334">
    <property type="protein sequence ID" value="KZV82285.1"/>
    <property type="molecule type" value="Genomic_DNA"/>
</dbReference>
<feature type="compositionally biased region" description="Pro residues" evidence="1">
    <location>
        <begin position="259"/>
        <end position="273"/>
    </location>
</feature>
<feature type="compositionally biased region" description="Polar residues" evidence="1">
    <location>
        <begin position="192"/>
        <end position="209"/>
    </location>
</feature>
<protein>
    <submittedName>
        <fullName evidence="2">Uncharacterized protein</fullName>
    </submittedName>
</protein>
<organism evidence="2 3">
    <name type="scientific">Exidia glandulosa HHB12029</name>
    <dbReference type="NCBI Taxonomy" id="1314781"/>
    <lineage>
        <taxon>Eukaryota</taxon>
        <taxon>Fungi</taxon>
        <taxon>Dikarya</taxon>
        <taxon>Basidiomycota</taxon>
        <taxon>Agaricomycotina</taxon>
        <taxon>Agaricomycetes</taxon>
        <taxon>Auriculariales</taxon>
        <taxon>Exidiaceae</taxon>
        <taxon>Exidia</taxon>
    </lineage>
</organism>
<proteinExistence type="predicted"/>
<feature type="compositionally biased region" description="Pro residues" evidence="1">
    <location>
        <begin position="325"/>
        <end position="346"/>
    </location>
</feature>
<feature type="compositionally biased region" description="Polar residues" evidence="1">
    <location>
        <begin position="382"/>
        <end position="394"/>
    </location>
</feature>